<reference evidence="1 2" key="1">
    <citation type="submission" date="2018-11" db="EMBL/GenBank/DDBJ databases">
        <title>Genome sequencing and assembly of Clostridium tagluense strain A121.</title>
        <authorList>
            <person name="Murakami T."/>
            <person name="Segawa T."/>
            <person name="Shcherbakova V.A."/>
            <person name="Mori H."/>
            <person name="Yoshimura Y."/>
        </authorList>
    </citation>
    <scope>NUCLEOTIDE SEQUENCE [LARGE SCALE GENOMIC DNA]</scope>
    <source>
        <strain evidence="1 2">A121</strain>
    </source>
</reference>
<dbReference type="Proteomes" id="UP000287872">
    <property type="component" value="Unassembled WGS sequence"/>
</dbReference>
<organism evidence="1 2">
    <name type="scientific">Clostridium tagluense</name>
    <dbReference type="NCBI Taxonomy" id="360422"/>
    <lineage>
        <taxon>Bacteria</taxon>
        <taxon>Bacillati</taxon>
        <taxon>Bacillota</taxon>
        <taxon>Clostridia</taxon>
        <taxon>Eubacteriales</taxon>
        <taxon>Clostridiaceae</taxon>
        <taxon>Clostridium</taxon>
    </lineage>
</organism>
<dbReference type="AlphaFoldDB" id="A0A401UI88"/>
<comment type="caution">
    <text evidence="1">The sequence shown here is derived from an EMBL/GenBank/DDBJ whole genome shotgun (WGS) entry which is preliminary data.</text>
</comment>
<evidence type="ECO:0000313" key="2">
    <source>
        <dbReference type="Proteomes" id="UP000287872"/>
    </source>
</evidence>
<keyword evidence="2" id="KW-1185">Reference proteome</keyword>
<proteinExistence type="predicted"/>
<sequence length="207" mass="24015">MVIVTKSLAIYKFLIELKITLYLTAPQIDHLILFINSMVTKGYCGKITDVSDFMTVRHRTNEHEIRKINFIGSDCNKNRLYWLSTHIALLSGLFQAQKEKSETIEEFPLLSNGNHGYIWGNNKARANDLFNGLYGECEVNPNSDWMIVYNFSIIEKCQEFHPRDSKIHEVSTLLTLTPEKFPALNRLYEATGFKLVGNRYTWEKVKE</sequence>
<dbReference type="EMBL" id="BHYK01000004">
    <property type="protein sequence ID" value="GCD09268.1"/>
    <property type="molecule type" value="Genomic_DNA"/>
</dbReference>
<gene>
    <name evidence="1" type="ORF">Ctaglu_08910</name>
</gene>
<dbReference type="OrthoDB" id="62792at2"/>
<name>A0A401UI88_9CLOT</name>
<evidence type="ECO:0000313" key="1">
    <source>
        <dbReference type="EMBL" id="GCD09268.1"/>
    </source>
</evidence>
<accession>A0A401UI88</accession>
<protein>
    <submittedName>
        <fullName evidence="1">Uncharacterized protein</fullName>
    </submittedName>
</protein>